<dbReference type="Proteomes" id="UP000193467">
    <property type="component" value="Unassembled WGS sequence"/>
</dbReference>
<feature type="domain" description="Thiolase C-terminal" evidence="9">
    <location>
        <begin position="289"/>
        <end position="408"/>
    </location>
</feature>
<evidence type="ECO:0000313" key="10">
    <source>
        <dbReference type="EMBL" id="ORY88721.1"/>
    </source>
</evidence>
<evidence type="ECO:0000256" key="3">
    <source>
        <dbReference type="ARBA" id="ARBA00022679"/>
    </source>
</evidence>
<comment type="similarity">
    <text evidence="2 7">Belongs to the thiolase-like superfamily. Thiolase family.</text>
</comment>
<organism evidence="10 11">
    <name type="scientific">Leucosporidium creatinivorum</name>
    <dbReference type="NCBI Taxonomy" id="106004"/>
    <lineage>
        <taxon>Eukaryota</taxon>
        <taxon>Fungi</taxon>
        <taxon>Dikarya</taxon>
        <taxon>Basidiomycota</taxon>
        <taxon>Pucciniomycotina</taxon>
        <taxon>Microbotryomycetes</taxon>
        <taxon>Leucosporidiales</taxon>
        <taxon>Leucosporidium</taxon>
    </lineage>
</organism>
<evidence type="ECO:0000256" key="1">
    <source>
        <dbReference type="ARBA" id="ARBA00004872"/>
    </source>
</evidence>
<evidence type="ECO:0000256" key="2">
    <source>
        <dbReference type="ARBA" id="ARBA00010982"/>
    </source>
</evidence>
<dbReference type="InterPro" id="IPR016039">
    <property type="entry name" value="Thiolase-like"/>
</dbReference>
<evidence type="ECO:0000256" key="7">
    <source>
        <dbReference type="RuleBase" id="RU003557"/>
    </source>
</evidence>
<comment type="pathway">
    <text evidence="1">Lipid metabolism; fatty acid metabolism.</text>
</comment>
<keyword evidence="11" id="KW-1185">Reference proteome</keyword>
<dbReference type="OrthoDB" id="5404651at2759"/>
<protein>
    <submittedName>
        <fullName evidence="10">Thiolase, N-terminal domain-domain-containing protein</fullName>
    </submittedName>
</protein>
<dbReference type="InterPro" id="IPR020616">
    <property type="entry name" value="Thiolase_N"/>
</dbReference>
<keyword evidence="4 7" id="KW-0012">Acyltransferase</keyword>
<dbReference type="GO" id="GO:0006635">
    <property type="term" value="P:fatty acid beta-oxidation"/>
    <property type="evidence" value="ECO:0007669"/>
    <property type="project" value="TreeGrafter"/>
</dbReference>
<dbReference type="NCBIfam" id="TIGR01930">
    <property type="entry name" value="AcCoA-C-Actrans"/>
    <property type="match status" value="1"/>
</dbReference>
<dbReference type="InterPro" id="IPR020615">
    <property type="entry name" value="Thiolase_acyl_enz_int_AS"/>
</dbReference>
<dbReference type="InterPro" id="IPR020613">
    <property type="entry name" value="Thiolase_CS"/>
</dbReference>
<dbReference type="PANTHER" id="PTHR43853">
    <property type="entry name" value="3-KETOACYL-COA THIOLASE, PEROXISOMAL"/>
    <property type="match status" value="1"/>
</dbReference>
<dbReference type="PROSITE" id="PS00737">
    <property type="entry name" value="THIOLASE_2"/>
    <property type="match status" value="1"/>
</dbReference>
<comment type="catalytic activity">
    <reaction evidence="5">
        <text>an acyl-CoA + acetyl-CoA = a 3-oxoacyl-CoA + CoA</text>
        <dbReference type="Rhea" id="RHEA:21564"/>
        <dbReference type="ChEBI" id="CHEBI:57287"/>
        <dbReference type="ChEBI" id="CHEBI:57288"/>
        <dbReference type="ChEBI" id="CHEBI:58342"/>
        <dbReference type="ChEBI" id="CHEBI:90726"/>
        <dbReference type="EC" id="2.3.1.16"/>
    </reaction>
</comment>
<dbReference type="InterPro" id="IPR050215">
    <property type="entry name" value="Thiolase-like_sf_Thiolase"/>
</dbReference>
<dbReference type="STRING" id="106004.A0A1Y2FYU0"/>
<gene>
    <name evidence="10" type="ORF">BCR35DRAFT_288508</name>
</gene>
<evidence type="ECO:0000256" key="6">
    <source>
        <dbReference type="PIRSR" id="PIRSR000429-1"/>
    </source>
</evidence>
<dbReference type="InParanoid" id="A0A1Y2FYU0"/>
<feature type="active site" description="Proton acceptor" evidence="6">
    <location>
        <position position="397"/>
    </location>
</feature>
<reference evidence="10 11" key="1">
    <citation type="submission" date="2016-07" db="EMBL/GenBank/DDBJ databases">
        <title>Pervasive Adenine N6-methylation of Active Genes in Fungi.</title>
        <authorList>
            <consortium name="DOE Joint Genome Institute"/>
            <person name="Mondo S.J."/>
            <person name="Dannebaum R.O."/>
            <person name="Kuo R.C."/>
            <person name="Labutti K."/>
            <person name="Haridas S."/>
            <person name="Kuo A."/>
            <person name="Salamov A."/>
            <person name="Ahrendt S.R."/>
            <person name="Lipzen A."/>
            <person name="Sullivan W."/>
            <person name="Andreopoulos W.B."/>
            <person name="Clum A."/>
            <person name="Lindquist E."/>
            <person name="Daum C."/>
            <person name="Ramamoorthy G.K."/>
            <person name="Gryganskyi A."/>
            <person name="Culley D."/>
            <person name="Magnuson J.K."/>
            <person name="James T.Y."/>
            <person name="O'Malley M.A."/>
            <person name="Stajich J.E."/>
            <person name="Spatafora J.W."/>
            <person name="Visel A."/>
            <person name="Grigoriev I.V."/>
        </authorList>
    </citation>
    <scope>NUCLEOTIDE SEQUENCE [LARGE SCALE GENOMIC DNA]</scope>
    <source>
        <strain evidence="10 11">62-1032</strain>
    </source>
</reference>
<dbReference type="GO" id="GO:0003988">
    <property type="term" value="F:acetyl-CoA C-acyltransferase activity"/>
    <property type="evidence" value="ECO:0007669"/>
    <property type="project" value="UniProtKB-EC"/>
</dbReference>
<name>A0A1Y2FYU0_9BASI</name>
<feature type="domain" description="Thiolase N-terminal" evidence="8">
    <location>
        <begin position="16"/>
        <end position="280"/>
    </location>
</feature>
<dbReference type="SUPFAM" id="SSF53901">
    <property type="entry name" value="Thiolase-like"/>
    <property type="match status" value="2"/>
</dbReference>
<evidence type="ECO:0000256" key="4">
    <source>
        <dbReference type="ARBA" id="ARBA00023315"/>
    </source>
</evidence>
<feature type="active site" description="Proton acceptor" evidence="6">
    <location>
        <position position="367"/>
    </location>
</feature>
<dbReference type="PROSITE" id="PS00098">
    <property type="entry name" value="THIOLASE_1"/>
    <property type="match status" value="1"/>
</dbReference>
<feature type="active site" description="Acyl-thioester intermediate" evidence="6">
    <location>
        <position position="100"/>
    </location>
</feature>
<dbReference type="Pfam" id="PF00108">
    <property type="entry name" value="Thiolase_N"/>
    <property type="match status" value="1"/>
</dbReference>
<dbReference type="EMBL" id="MCGR01000008">
    <property type="protein sequence ID" value="ORY88721.1"/>
    <property type="molecule type" value="Genomic_DNA"/>
</dbReference>
<evidence type="ECO:0000259" key="9">
    <source>
        <dbReference type="Pfam" id="PF02803"/>
    </source>
</evidence>
<dbReference type="InterPro" id="IPR002155">
    <property type="entry name" value="Thiolase"/>
</dbReference>
<dbReference type="Gene3D" id="3.40.47.10">
    <property type="match status" value="2"/>
</dbReference>
<dbReference type="InterPro" id="IPR020617">
    <property type="entry name" value="Thiolase_C"/>
</dbReference>
<dbReference type="PIRSF" id="PIRSF000429">
    <property type="entry name" value="Ac-CoA_Ac_transf"/>
    <property type="match status" value="1"/>
</dbReference>
<comment type="caution">
    <text evidence="10">The sequence shown here is derived from an EMBL/GenBank/DDBJ whole genome shotgun (WGS) entry which is preliminary data.</text>
</comment>
<dbReference type="CDD" id="cd00751">
    <property type="entry name" value="thiolase"/>
    <property type="match status" value="1"/>
</dbReference>
<evidence type="ECO:0000259" key="8">
    <source>
        <dbReference type="Pfam" id="PF00108"/>
    </source>
</evidence>
<dbReference type="AlphaFoldDB" id="A0A1Y2FYU0"/>
<dbReference type="GO" id="GO:0005777">
    <property type="term" value="C:peroxisome"/>
    <property type="evidence" value="ECO:0007669"/>
    <property type="project" value="TreeGrafter"/>
</dbReference>
<dbReference type="PANTHER" id="PTHR43853:SF10">
    <property type="entry name" value="ACETYL-COA C-ACETYLTRANSFERASE"/>
    <property type="match status" value="1"/>
</dbReference>
<evidence type="ECO:0000313" key="11">
    <source>
        <dbReference type="Proteomes" id="UP000193467"/>
    </source>
</evidence>
<accession>A0A1Y2FYU0</accession>
<dbReference type="Pfam" id="PF02803">
    <property type="entry name" value="Thiolase_C"/>
    <property type="match status" value="1"/>
</dbReference>
<proteinExistence type="inferred from homology"/>
<sequence length="412" mass="43854">MTSGRDALLQKNPDDVVITWAKRTPLCKARKGGYKDMSTQELLIAFFKGAKEEIKIDPSLIGDITVGMVLPPKAPYDARASAIAAGFPDSVPVQVINRFCSSGLMAVGNVANQIRNQEIEIGFAVGFESMSATPDRAPEAFADEILNHPVAKDCVHPMGWTSENVSKDFNITRERMDDLAAQSHQRAHAAQKSGRFTDEIMPIQALQLPSGAPATGSNSGSKQERVRVTISQDDGIRGNSTKEALAKIRSAFPQWGNGTTTGGNASQITDGVAGVLLMSRRKAEELGLPILAKHVCTSVAGLPPRIMGIGPAYAIPKALKRAGIEMSDVDLFEVNEAFASMFGYLIDQFGLPHDRTNVNGGAIALGHPLGCTGARIVATGLSELRKRKQKILVTSMCIGLGMGAAGVFVNEA</sequence>
<evidence type="ECO:0000256" key="5">
    <source>
        <dbReference type="ARBA" id="ARBA00047605"/>
    </source>
</evidence>
<keyword evidence="3 7" id="KW-0808">Transferase</keyword>
<dbReference type="GO" id="GO:0010124">
    <property type="term" value="P:phenylacetate catabolic process"/>
    <property type="evidence" value="ECO:0007669"/>
    <property type="project" value="TreeGrafter"/>
</dbReference>